<dbReference type="Gene3D" id="3.40.1570.10">
    <property type="entry name" value="HemS/ChuS/ChuX like domains"/>
    <property type="match status" value="1"/>
</dbReference>
<dbReference type="InterPro" id="IPR053733">
    <property type="entry name" value="Heme_Transport_Util_sf"/>
</dbReference>
<dbReference type="EMBL" id="KV919192">
    <property type="protein sequence ID" value="OSX70896.1"/>
    <property type="molecule type" value="Genomic_DNA"/>
</dbReference>
<dbReference type="Proteomes" id="UP000218209">
    <property type="component" value="Unassembled WGS sequence"/>
</dbReference>
<name>A0A1X6NQY1_PORUM</name>
<evidence type="ECO:0000313" key="1">
    <source>
        <dbReference type="EMBL" id="OSX70896.1"/>
    </source>
</evidence>
<gene>
    <name evidence="1" type="ORF">BU14_0640s0002</name>
</gene>
<protein>
    <submittedName>
        <fullName evidence="1">Uncharacterized protein</fullName>
    </submittedName>
</protein>
<sequence length="200" mass="20246">MAAAAFLPVAPVGATRAGGSVGQRLCRQPRRVGAAPAAARRGRPLVTAGAAKAADDAEAAAEAAKTDTLLEFFADAAECGRVRFVVVSAGAVLESVAELATPPQTFPIPTKGTYITFKTGGGTHEAHVSVRSVASVKLSTEPAKVGGHDLHVMRLLGVGGGPVLSLLVAWAEGEGPGSYTPEAVAAFGRLRAKYGDGFTL</sequence>
<keyword evidence="2" id="KW-1185">Reference proteome</keyword>
<accession>A0A1X6NQY1</accession>
<organism evidence="1 2">
    <name type="scientific">Porphyra umbilicalis</name>
    <name type="common">Purple laver</name>
    <name type="synonym">Red alga</name>
    <dbReference type="NCBI Taxonomy" id="2786"/>
    <lineage>
        <taxon>Eukaryota</taxon>
        <taxon>Rhodophyta</taxon>
        <taxon>Bangiophyceae</taxon>
        <taxon>Bangiales</taxon>
        <taxon>Bangiaceae</taxon>
        <taxon>Porphyra</taxon>
    </lineage>
</organism>
<dbReference type="AlphaFoldDB" id="A0A1X6NQY1"/>
<reference evidence="1 2" key="1">
    <citation type="submission" date="2017-03" db="EMBL/GenBank/DDBJ databases">
        <title>WGS assembly of Porphyra umbilicalis.</title>
        <authorList>
            <person name="Brawley S.H."/>
            <person name="Blouin N.A."/>
            <person name="Ficko-Blean E."/>
            <person name="Wheeler G.L."/>
            <person name="Lohr M."/>
            <person name="Goodson H.V."/>
            <person name="Jenkins J.W."/>
            <person name="Blaby-Haas C.E."/>
            <person name="Helliwell K.E."/>
            <person name="Chan C."/>
            <person name="Marriage T."/>
            <person name="Bhattacharya D."/>
            <person name="Klein A.S."/>
            <person name="Badis Y."/>
            <person name="Brodie J."/>
            <person name="Cao Y."/>
            <person name="Collen J."/>
            <person name="Dittami S.M."/>
            <person name="Gachon C.M."/>
            <person name="Green B.R."/>
            <person name="Karpowicz S."/>
            <person name="Kim J.W."/>
            <person name="Kudahl U."/>
            <person name="Lin S."/>
            <person name="Michel G."/>
            <person name="Mittag M."/>
            <person name="Olson B.J."/>
            <person name="Pangilinan J."/>
            <person name="Peng Y."/>
            <person name="Qiu H."/>
            <person name="Shu S."/>
            <person name="Singer J.T."/>
            <person name="Smith A.G."/>
            <person name="Sprecher B.N."/>
            <person name="Wagner V."/>
            <person name="Wang W."/>
            <person name="Wang Z.-Y."/>
            <person name="Yan J."/>
            <person name="Yarish C."/>
            <person name="Zoeuner-Riek S."/>
            <person name="Zhuang Y."/>
            <person name="Zou Y."/>
            <person name="Lindquist E.A."/>
            <person name="Grimwood J."/>
            <person name="Barry K."/>
            <person name="Rokhsar D.S."/>
            <person name="Schmutz J."/>
            <person name="Stiller J.W."/>
            <person name="Grossman A.R."/>
            <person name="Prochnik S.E."/>
        </authorList>
    </citation>
    <scope>NUCLEOTIDE SEQUENCE [LARGE SCALE GENOMIC DNA]</scope>
    <source>
        <strain evidence="1">4086291</strain>
    </source>
</reference>
<evidence type="ECO:0000313" key="2">
    <source>
        <dbReference type="Proteomes" id="UP000218209"/>
    </source>
</evidence>
<dbReference type="OrthoDB" id="10266716at2759"/>
<proteinExistence type="predicted"/>